<feature type="region of interest" description="Disordered" evidence="1">
    <location>
        <begin position="1"/>
        <end position="51"/>
    </location>
</feature>
<accession>A2Q350</accession>
<feature type="compositionally biased region" description="Basic and acidic residues" evidence="1">
    <location>
        <begin position="1"/>
        <end position="25"/>
    </location>
</feature>
<evidence type="ECO:0000256" key="1">
    <source>
        <dbReference type="SAM" id="MobiDB-lite"/>
    </source>
</evidence>
<dbReference type="EMBL" id="AC154867">
    <property type="protein sequence ID" value="ABN08050.1"/>
    <property type="molecule type" value="Genomic_DNA"/>
</dbReference>
<feature type="compositionally biased region" description="Acidic residues" evidence="1">
    <location>
        <begin position="39"/>
        <end position="51"/>
    </location>
</feature>
<gene>
    <name evidence="2" type="ORF">MtrDRAFT_AC154867g9v2</name>
</gene>
<reference evidence="2" key="1">
    <citation type="submission" date="2004-12" db="EMBL/GenBank/DDBJ databases">
        <authorList>
            <person name="Town C.D."/>
        </authorList>
    </citation>
    <scope>NUCLEOTIDE SEQUENCE</scope>
</reference>
<protein>
    <submittedName>
        <fullName evidence="2">Uncharacterized protein</fullName>
    </submittedName>
</protein>
<sequence>MKDSMNNQKKEKVEDSLELLMRGEDGAIVEDSFDKIQEQDDNEEEEEVSSI</sequence>
<proteinExistence type="predicted"/>
<name>A2Q350_MEDTR</name>
<organism evidence="2">
    <name type="scientific">Medicago truncatula</name>
    <name type="common">Barrel medic</name>
    <name type="synonym">Medicago tribuloides</name>
    <dbReference type="NCBI Taxonomy" id="3880"/>
    <lineage>
        <taxon>Eukaryota</taxon>
        <taxon>Viridiplantae</taxon>
        <taxon>Streptophyta</taxon>
        <taxon>Embryophyta</taxon>
        <taxon>Tracheophyta</taxon>
        <taxon>Spermatophyta</taxon>
        <taxon>Magnoliopsida</taxon>
        <taxon>eudicotyledons</taxon>
        <taxon>Gunneridae</taxon>
        <taxon>Pentapetalae</taxon>
        <taxon>rosids</taxon>
        <taxon>fabids</taxon>
        <taxon>Fabales</taxon>
        <taxon>Fabaceae</taxon>
        <taxon>Papilionoideae</taxon>
        <taxon>50 kb inversion clade</taxon>
        <taxon>NPAAA clade</taxon>
        <taxon>Hologalegina</taxon>
        <taxon>IRL clade</taxon>
        <taxon>Trifolieae</taxon>
        <taxon>Medicago</taxon>
    </lineage>
</organism>
<dbReference type="AlphaFoldDB" id="A2Q350"/>
<evidence type="ECO:0000313" key="2">
    <source>
        <dbReference type="EMBL" id="ABN08050.1"/>
    </source>
</evidence>
<reference evidence="2" key="2">
    <citation type="submission" date="2007-03" db="EMBL/GenBank/DDBJ databases">
        <authorList>
            <consortium name="The International Medicago Genome Annotation Group"/>
        </authorList>
    </citation>
    <scope>NUCLEOTIDE SEQUENCE</scope>
</reference>